<reference evidence="14 15" key="1">
    <citation type="submission" date="2010-11" db="EMBL/GenBank/DDBJ databases">
        <title>The complete genome of Thermotoga thermarum DSM 5069.</title>
        <authorList>
            <consortium name="US DOE Joint Genome Institute (JGI-PGF)"/>
            <person name="Lucas S."/>
            <person name="Copeland A."/>
            <person name="Lapidus A."/>
            <person name="Bruce D."/>
            <person name="Goodwin L."/>
            <person name="Pitluck S."/>
            <person name="Kyrpides N."/>
            <person name="Mavromatis K."/>
            <person name="Ivanova N."/>
            <person name="Zeytun A."/>
            <person name="Brettin T."/>
            <person name="Detter J.C."/>
            <person name="Tapia R."/>
            <person name="Han C."/>
            <person name="Land M."/>
            <person name="Hauser L."/>
            <person name="Markowitz V."/>
            <person name="Cheng J.-F."/>
            <person name="Hugenholtz P."/>
            <person name="Woyke T."/>
            <person name="Wu D."/>
            <person name="Spring S."/>
            <person name="Schroeder M."/>
            <person name="Brambilla E."/>
            <person name="Klenk H.-P."/>
            <person name="Eisen J.A."/>
        </authorList>
    </citation>
    <scope>NUCLEOTIDE SEQUENCE [LARGE SCALE GENOMIC DNA]</scope>
    <source>
        <strain evidence="14 15">DSM 5069</strain>
    </source>
</reference>
<evidence type="ECO:0000256" key="5">
    <source>
        <dbReference type="ARBA" id="ARBA00022694"/>
    </source>
</evidence>
<sequence>MIITGPTGVGKTELVIEAFQGLNVEIVSVDSRQIYRYMDIGTAKPTKEQQSLIKHHLIDIVDPDEYFSAYDFRQMAINVIKDILNRGKIPLLVGGTGLYIDTLVRGIFDGVPKDEQLRQKLLEEEKSRPGSLREQLLKIDHVSAAKIHPNDLKRTIRALEVWYKTRIPLSEHQRTAKPVGDFKIIVLNRDRKELYDRINRRVEKMIELGLVDEVKNLLERGYTKDLNSMKTIGYQEVIEYLEGKADFETTVEKIKKNSRNFARRQLIWFRRYKDAVWLDCSCQSIVKKIQEIVLNDAKHISFF</sequence>
<dbReference type="GO" id="GO:0052381">
    <property type="term" value="F:tRNA dimethylallyltransferase activity"/>
    <property type="evidence" value="ECO:0007669"/>
    <property type="project" value="UniProtKB-UniRule"/>
</dbReference>
<comment type="subunit">
    <text evidence="10">Monomer.</text>
</comment>
<evidence type="ECO:0000256" key="8">
    <source>
        <dbReference type="ARBA" id="ARBA00022842"/>
    </source>
</evidence>
<accession>F7YXR4</accession>
<evidence type="ECO:0000256" key="13">
    <source>
        <dbReference type="RuleBase" id="RU003785"/>
    </source>
</evidence>
<dbReference type="eggNOG" id="COG0324">
    <property type="taxonomic scope" value="Bacteria"/>
</dbReference>
<dbReference type="SUPFAM" id="SSF52540">
    <property type="entry name" value="P-loop containing nucleoside triphosphate hydrolases"/>
    <property type="match status" value="1"/>
</dbReference>
<dbReference type="Gene3D" id="1.10.20.140">
    <property type="match status" value="1"/>
</dbReference>
<evidence type="ECO:0000256" key="7">
    <source>
        <dbReference type="ARBA" id="ARBA00022840"/>
    </source>
</evidence>
<evidence type="ECO:0000256" key="9">
    <source>
        <dbReference type="ARBA" id="ARBA00049563"/>
    </source>
</evidence>
<feature type="site" description="Interaction with substrate tRNA" evidence="10">
    <location>
        <position position="96"/>
    </location>
</feature>
<dbReference type="PANTHER" id="PTHR11088:SF60">
    <property type="entry name" value="TRNA DIMETHYLALLYLTRANSFERASE"/>
    <property type="match status" value="1"/>
</dbReference>
<keyword evidence="4 10" id="KW-0808">Transferase</keyword>
<dbReference type="EC" id="2.5.1.75" evidence="10"/>
<dbReference type="EMBL" id="CP002351">
    <property type="protein sequence ID" value="AEH50708.1"/>
    <property type="molecule type" value="Genomic_DNA"/>
</dbReference>
<gene>
    <name evidence="10" type="primary">miaA</name>
    <name evidence="14" type="ORF">Theth_0621</name>
</gene>
<dbReference type="Pfam" id="PF01715">
    <property type="entry name" value="IPPT"/>
    <property type="match status" value="1"/>
</dbReference>
<comment type="cofactor">
    <cofactor evidence="1 10">
        <name>Mg(2+)</name>
        <dbReference type="ChEBI" id="CHEBI:18420"/>
    </cofactor>
</comment>
<name>F7YXR4_9THEM</name>
<dbReference type="InterPro" id="IPR039657">
    <property type="entry name" value="Dimethylallyltransferase"/>
</dbReference>
<evidence type="ECO:0000256" key="4">
    <source>
        <dbReference type="ARBA" id="ARBA00022679"/>
    </source>
</evidence>
<evidence type="ECO:0000256" key="2">
    <source>
        <dbReference type="ARBA" id="ARBA00003213"/>
    </source>
</evidence>
<dbReference type="HAMAP" id="MF_00185">
    <property type="entry name" value="IPP_trans"/>
    <property type="match status" value="1"/>
</dbReference>
<proteinExistence type="inferred from homology"/>
<keyword evidence="6 10" id="KW-0547">Nucleotide-binding</keyword>
<evidence type="ECO:0000256" key="12">
    <source>
        <dbReference type="RuleBase" id="RU003784"/>
    </source>
</evidence>
<keyword evidence="5 10" id="KW-0819">tRNA processing</keyword>
<protein>
    <recommendedName>
        <fullName evidence="10">tRNA dimethylallyltransferase</fullName>
        <ecNumber evidence="10">2.5.1.75</ecNumber>
    </recommendedName>
    <alternativeName>
        <fullName evidence="10">Dimethylallyl diphosphate:tRNA dimethylallyltransferase</fullName>
        <shortName evidence="10">DMAPP:tRNA dimethylallyltransferase</shortName>
        <shortName evidence="10">DMATase</shortName>
    </alternativeName>
    <alternativeName>
        <fullName evidence="10">Isopentenyl-diphosphate:tRNA isopentenyltransferase</fullName>
        <shortName evidence="10">IPP transferase</shortName>
        <shortName evidence="10">IPPT</shortName>
        <shortName evidence="10">IPTase</shortName>
    </alternativeName>
</protein>
<evidence type="ECO:0000313" key="14">
    <source>
        <dbReference type="EMBL" id="AEH50708.1"/>
    </source>
</evidence>
<keyword evidence="15" id="KW-1185">Reference proteome</keyword>
<dbReference type="GO" id="GO:0005524">
    <property type="term" value="F:ATP binding"/>
    <property type="evidence" value="ECO:0007669"/>
    <property type="project" value="UniProtKB-UniRule"/>
</dbReference>
<dbReference type="PANTHER" id="PTHR11088">
    <property type="entry name" value="TRNA DIMETHYLALLYLTRANSFERASE"/>
    <property type="match status" value="1"/>
</dbReference>
<feature type="site" description="Interaction with substrate tRNA" evidence="10">
    <location>
        <position position="118"/>
    </location>
</feature>
<dbReference type="STRING" id="688269.Theth_0621"/>
<keyword evidence="8 10" id="KW-0460">Magnesium</keyword>
<feature type="region of interest" description="Interaction with substrate tRNA" evidence="10">
    <location>
        <begin position="30"/>
        <end position="33"/>
    </location>
</feature>
<feature type="binding site" evidence="10">
    <location>
        <begin position="7"/>
        <end position="12"/>
    </location>
    <ligand>
        <name>substrate</name>
    </ligand>
</feature>
<evidence type="ECO:0000256" key="11">
    <source>
        <dbReference type="RuleBase" id="RU003783"/>
    </source>
</evidence>
<feature type="binding site" evidence="10">
    <location>
        <begin position="5"/>
        <end position="12"/>
    </location>
    <ligand>
        <name>ATP</name>
        <dbReference type="ChEBI" id="CHEBI:30616"/>
    </ligand>
</feature>
<comment type="catalytic activity">
    <reaction evidence="9 10 11">
        <text>adenosine(37) in tRNA + dimethylallyl diphosphate = N(6)-dimethylallyladenosine(37) in tRNA + diphosphate</text>
        <dbReference type="Rhea" id="RHEA:26482"/>
        <dbReference type="Rhea" id="RHEA-COMP:10162"/>
        <dbReference type="Rhea" id="RHEA-COMP:10375"/>
        <dbReference type="ChEBI" id="CHEBI:33019"/>
        <dbReference type="ChEBI" id="CHEBI:57623"/>
        <dbReference type="ChEBI" id="CHEBI:74411"/>
        <dbReference type="ChEBI" id="CHEBI:74415"/>
        <dbReference type="EC" id="2.5.1.75"/>
    </reaction>
</comment>
<dbReference type="HOGENOM" id="CLU_032616_0_1_0"/>
<organism evidence="14 15">
    <name type="scientific">Pseudothermotoga thermarum DSM 5069</name>
    <dbReference type="NCBI Taxonomy" id="688269"/>
    <lineage>
        <taxon>Bacteria</taxon>
        <taxon>Thermotogati</taxon>
        <taxon>Thermotogota</taxon>
        <taxon>Thermotogae</taxon>
        <taxon>Thermotogales</taxon>
        <taxon>Thermotogaceae</taxon>
        <taxon>Pseudothermotoga</taxon>
    </lineage>
</organism>
<evidence type="ECO:0000256" key="3">
    <source>
        <dbReference type="ARBA" id="ARBA00005842"/>
    </source>
</evidence>
<comment type="function">
    <text evidence="2 10 12">Catalyzes the transfer of a dimethylallyl group onto the adenine at position 37 in tRNAs that read codons beginning with uridine, leading to the formation of N6-(dimethylallyl)adenosine (i(6)A).</text>
</comment>
<evidence type="ECO:0000313" key="15">
    <source>
        <dbReference type="Proteomes" id="UP000006804"/>
    </source>
</evidence>
<evidence type="ECO:0000256" key="6">
    <source>
        <dbReference type="ARBA" id="ARBA00022741"/>
    </source>
</evidence>
<dbReference type="AlphaFoldDB" id="F7YXR4"/>
<evidence type="ECO:0000256" key="1">
    <source>
        <dbReference type="ARBA" id="ARBA00001946"/>
    </source>
</evidence>
<comment type="caution">
    <text evidence="10">Lacks conserved residue(s) required for the propagation of feature annotation.</text>
</comment>
<dbReference type="GO" id="GO:0006400">
    <property type="term" value="P:tRNA modification"/>
    <property type="evidence" value="ECO:0007669"/>
    <property type="project" value="TreeGrafter"/>
</dbReference>
<dbReference type="InterPro" id="IPR018022">
    <property type="entry name" value="IPT"/>
</dbReference>
<dbReference type="InterPro" id="IPR027417">
    <property type="entry name" value="P-loop_NTPase"/>
</dbReference>
<evidence type="ECO:0000256" key="10">
    <source>
        <dbReference type="HAMAP-Rule" id="MF_00185"/>
    </source>
</evidence>
<dbReference type="NCBIfam" id="TIGR00174">
    <property type="entry name" value="miaA"/>
    <property type="match status" value="1"/>
</dbReference>
<dbReference type="Proteomes" id="UP000006804">
    <property type="component" value="Chromosome"/>
</dbReference>
<comment type="similarity">
    <text evidence="3 10 13">Belongs to the IPP transferase family.</text>
</comment>
<dbReference type="PATRIC" id="fig|688269.3.peg.644"/>
<keyword evidence="7 10" id="KW-0067">ATP-binding</keyword>
<dbReference type="KEGG" id="tta:Theth_0621"/>
<dbReference type="Gene3D" id="3.40.50.300">
    <property type="entry name" value="P-loop containing nucleotide triphosphate hydrolases"/>
    <property type="match status" value="1"/>
</dbReference>